<dbReference type="InterPro" id="IPR012877">
    <property type="entry name" value="Dhs-27"/>
</dbReference>
<dbReference type="AlphaFoldDB" id="A0AAN5DAQ2"/>
<evidence type="ECO:0000313" key="3">
    <source>
        <dbReference type="Proteomes" id="UP001328107"/>
    </source>
</evidence>
<dbReference type="PANTHER" id="PTHR23020">
    <property type="entry name" value="UNCHARACTERIZED NUCLEAR HORMONE RECEPTOR-RELATED"/>
    <property type="match status" value="1"/>
</dbReference>
<dbReference type="Proteomes" id="UP001328107">
    <property type="component" value="Unassembled WGS sequence"/>
</dbReference>
<feature type="domain" description="CHK kinase-like" evidence="1">
    <location>
        <begin position="87"/>
        <end position="273"/>
    </location>
</feature>
<dbReference type="SMART" id="SM00587">
    <property type="entry name" value="CHK"/>
    <property type="match status" value="1"/>
</dbReference>
<accession>A0AAN5DAQ2</accession>
<keyword evidence="3" id="KW-1185">Reference proteome</keyword>
<feature type="non-terminal residue" evidence="2">
    <location>
        <position position="328"/>
    </location>
</feature>
<protein>
    <recommendedName>
        <fullName evidence="1">CHK kinase-like domain-containing protein</fullName>
    </recommendedName>
</protein>
<sequence>VRLERIGLRRGYNSAIYRVILEDGTTFAIKITDHEEDAVLNMLHNRELEFYEWLDGVRREKHCDHQALSHLLKYSGGTRCDDEPGVLIFNDLSNHVGTQPNYSIGYDPYVVFQIVKQIAGYQSVYLSTDKEVSMGKELIKYHCTAKRSLAKLKKLSWISDEEKQCLREWTLPQNLFDLHTKIPEGIEGISGVLAHCDLWNGNLLFEEKEGTTHLLAILDWQTFKIGNPLLDVATIIGKNMATEDRREYTDAILNLYLHQIGKQKTKFKKKFEITREKVEILLSHALKWSCIQTMYAITLNPIDDIKEEGAEMGRLSIRLRELLNDVNG</sequence>
<organism evidence="2 3">
    <name type="scientific">Pristionchus mayeri</name>
    <dbReference type="NCBI Taxonomy" id="1317129"/>
    <lineage>
        <taxon>Eukaryota</taxon>
        <taxon>Metazoa</taxon>
        <taxon>Ecdysozoa</taxon>
        <taxon>Nematoda</taxon>
        <taxon>Chromadorea</taxon>
        <taxon>Rhabditida</taxon>
        <taxon>Rhabditina</taxon>
        <taxon>Diplogasteromorpha</taxon>
        <taxon>Diplogasteroidea</taxon>
        <taxon>Neodiplogasteridae</taxon>
        <taxon>Pristionchus</taxon>
    </lineage>
</organism>
<dbReference type="Gene3D" id="3.90.1200.10">
    <property type="match status" value="1"/>
</dbReference>
<dbReference type="SUPFAM" id="SSF56112">
    <property type="entry name" value="Protein kinase-like (PK-like)"/>
    <property type="match status" value="1"/>
</dbReference>
<dbReference type="InterPro" id="IPR011009">
    <property type="entry name" value="Kinase-like_dom_sf"/>
</dbReference>
<proteinExistence type="predicted"/>
<reference evidence="3" key="1">
    <citation type="submission" date="2022-10" db="EMBL/GenBank/DDBJ databases">
        <title>Genome assembly of Pristionchus species.</title>
        <authorList>
            <person name="Yoshida K."/>
            <person name="Sommer R.J."/>
        </authorList>
    </citation>
    <scope>NUCLEOTIDE SEQUENCE [LARGE SCALE GENOMIC DNA]</scope>
    <source>
        <strain evidence="3">RS5460</strain>
    </source>
</reference>
<evidence type="ECO:0000259" key="1">
    <source>
        <dbReference type="SMART" id="SM00587"/>
    </source>
</evidence>
<dbReference type="Pfam" id="PF07914">
    <property type="entry name" value="DUF1679"/>
    <property type="match status" value="1"/>
</dbReference>
<gene>
    <name evidence="2" type="ORF">PMAYCL1PPCAC_29764</name>
</gene>
<dbReference type="PANTHER" id="PTHR23020:SF20">
    <property type="entry name" value="CHK KINASE-LIKE DOMAIN-CONTAINING PROTEIN"/>
    <property type="match status" value="1"/>
</dbReference>
<dbReference type="EMBL" id="BTRK01000006">
    <property type="protein sequence ID" value="GMR59569.1"/>
    <property type="molecule type" value="Genomic_DNA"/>
</dbReference>
<dbReference type="InterPro" id="IPR015897">
    <property type="entry name" value="CHK_kinase-like"/>
</dbReference>
<comment type="caution">
    <text evidence="2">The sequence shown here is derived from an EMBL/GenBank/DDBJ whole genome shotgun (WGS) entry which is preliminary data.</text>
</comment>
<evidence type="ECO:0000313" key="2">
    <source>
        <dbReference type="EMBL" id="GMR59569.1"/>
    </source>
</evidence>
<feature type="non-terminal residue" evidence="2">
    <location>
        <position position="1"/>
    </location>
</feature>
<name>A0AAN5DAQ2_9BILA</name>
<dbReference type="InterPro" id="IPR052961">
    <property type="entry name" value="Oxido-Kinase-like_Enzymes"/>
</dbReference>